<dbReference type="InterPro" id="IPR001245">
    <property type="entry name" value="Ser-Thr/Tyr_kinase_cat_dom"/>
</dbReference>
<dbReference type="SUPFAM" id="SSF56436">
    <property type="entry name" value="C-type lectin-like"/>
    <property type="match status" value="4"/>
</dbReference>
<keyword evidence="5" id="KW-1185">Reference proteome</keyword>
<dbReference type="RefSeq" id="XP_065663102.1">
    <property type="nucleotide sequence ID" value="XM_065807030.1"/>
</dbReference>
<dbReference type="PANTHER" id="PTHR24416">
    <property type="entry name" value="TYROSINE-PROTEIN KINASE RECEPTOR"/>
    <property type="match status" value="1"/>
</dbReference>
<dbReference type="Pfam" id="PF00059">
    <property type="entry name" value="Lectin_C"/>
    <property type="match status" value="4"/>
</dbReference>
<dbReference type="PROSITE" id="PS00615">
    <property type="entry name" value="C_TYPE_LECTIN_1"/>
    <property type="match status" value="2"/>
</dbReference>
<dbReference type="GeneID" id="136085711"/>
<dbReference type="InterPro" id="IPR011009">
    <property type="entry name" value="Kinase-like_dom_sf"/>
</dbReference>
<dbReference type="RefSeq" id="XP_065663103.1">
    <property type="nucleotide sequence ID" value="XM_065807031.1"/>
</dbReference>
<protein>
    <submittedName>
        <fullName evidence="6 7">Uncharacterized protein LOC136085711 isoform X1</fullName>
    </submittedName>
</protein>
<sequence>MEKYFQIYLVSMVSLLKVSNGCENGWFEYGKYCYFFQNKTLKGKNWSDASLSCQFMGGHLLSIEDEAENSFIKNILNDDSLKKDNYWIGLNDDCNNREFKWSDSKNLKFSNWLPKKPNNLVNGENCVETNRIGWNDNDCTNYNGFICKFVKENNDSCAIGWMNYKNFCYLFQSKDKNFIGIDWFDSYLFCLSKGGNLLSIEDQEENSFVTSILESNSMKDQNFWIGLNYLMSHKRFVWTDHTKWNLKIPFENILPQTSNISIAVTRCVVINADSWNAQNCYGKYGYICKVKRERSCSSDWFEYASYCYYFHTANDSNGKKWEHSYLNCLEKGGNLLSIDDETENTFILNTLKNYNMSKDNYWIGLTDRWYNSWFLWSDNTYTQYIYSKFNGLLYDKRLESCVRINKAYWEIKNCKSRSGYICKSRRAINHNCAEGWTDFRKHCYFIHRLKEFFGYSWLESFSSCQSKGGNLVSINNQEENRFIQNSLIKDNGDYWIGLSKLWNYRRFGWSNNIYTQFFNWIGRQPDNVDHVEYCVEMNSNGWSDKECNILNGFICKVERDVEVKSLVRLPKDYVNLKDEFALNQGNLLGKLSVLKKEYTISFNLKPMSYSKGLKNVLDLSLCESEKINSEKNLGFWFHEDGSGSLVIHAVVNGNSTYYVKTDPLTLDQWHSIKISQWLLGKKYFFTVDLNNASIHRVENILAEDFKNIQVYGSNIRDAPQDGSISDLLIINGKVEYIVGNFFIPLVKGKLLAVIPVLDKEYFVSLDFNPIKFNFGSRNVIHFTNGFDYSNYGDKILGIWFNSQGNGVLELSFLNNGYVHNFSTNAFEVNQWSNIVICQVFNGSFYIYTIIINKEVVFSIINHQVHSYVNVKVYGSNPWTEAQNGSIKNLLVVNGNSTKEMKPIVIITKVLITTSYPTNNKVSVISVTILVPVLTVLIAVIFVIAVWRFCRKKPRKSMNLNPYTIDQHIGCDELSTDEWEIFPEDIIKDKKIGKGAFGTVFIAKLSSSVLSKRKNMKQNPDFYDILRNTSNVAVKLVKDSANPSDFFEEINLMKKIGYHKNIVSLIGCSTLKKPLCFIFEYMEHGDLLNFLREKRTKFCALNHDGKSSVNLMYTPGYQQSLKVMQNESSLKENGTITSDDLLSFAWQVASGMEFLSCSKLVHRDLAARNILVGAGNVVKVSDFGLTRKIINDELNYISEKKRRLPVKWMSVEAIFEHLFTSFSDVWAYGVVLFEIITLGGTPYPNVSNRELLSLLKSGYRMEKPENCSKTMYEIMLQCWNKDPLQRPTFTTLREFFDELLSQGGYYFNFELDENIVPSFLPFETDDDDDNAIEEEVFRNPVHGK</sequence>
<dbReference type="CDD" id="cd00192">
    <property type="entry name" value="PTKc"/>
    <property type="match status" value="1"/>
</dbReference>
<feature type="transmembrane region" description="Helical" evidence="2">
    <location>
        <begin position="923"/>
        <end position="949"/>
    </location>
</feature>
<dbReference type="SMART" id="SM00034">
    <property type="entry name" value="CLECT"/>
    <property type="match status" value="4"/>
</dbReference>
<dbReference type="InterPro" id="IPR050122">
    <property type="entry name" value="RTK"/>
</dbReference>
<evidence type="ECO:0000259" key="3">
    <source>
        <dbReference type="PROSITE" id="PS50011"/>
    </source>
</evidence>
<dbReference type="InterPro" id="IPR020635">
    <property type="entry name" value="Tyr_kinase_cat_dom"/>
</dbReference>
<dbReference type="Gene3D" id="3.30.200.20">
    <property type="entry name" value="Phosphorylase Kinase, domain 1"/>
    <property type="match status" value="1"/>
</dbReference>
<feature type="domain" description="C-type lectin" evidence="4">
    <location>
        <begin position="439"/>
        <end position="556"/>
    </location>
</feature>
<dbReference type="PRINTS" id="PR00109">
    <property type="entry name" value="TYRKINASE"/>
</dbReference>
<keyword evidence="2" id="KW-0812">Transmembrane</keyword>
<feature type="domain" description="C-type lectin" evidence="4">
    <location>
        <begin position="29"/>
        <end position="148"/>
    </location>
</feature>
<evidence type="ECO:0000256" key="1">
    <source>
        <dbReference type="ARBA" id="ARBA00023157"/>
    </source>
</evidence>
<keyword evidence="1" id="KW-1015">Disulfide bond</keyword>
<evidence type="ECO:0000256" key="2">
    <source>
        <dbReference type="SAM" id="Phobius"/>
    </source>
</evidence>
<name>A0ABM4CMR0_HYDVU</name>
<evidence type="ECO:0000313" key="6">
    <source>
        <dbReference type="RefSeq" id="XP_065663102.1"/>
    </source>
</evidence>
<dbReference type="Pfam" id="PF07714">
    <property type="entry name" value="PK_Tyr_Ser-Thr"/>
    <property type="match status" value="1"/>
</dbReference>
<accession>A0ABM4CMR0</accession>
<proteinExistence type="predicted"/>
<dbReference type="InterPro" id="IPR000719">
    <property type="entry name" value="Prot_kinase_dom"/>
</dbReference>
<dbReference type="InterPro" id="IPR008266">
    <property type="entry name" value="Tyr_kinase_AS"/>
</dbReference>
<dbReference type="PROSITE" id="PS50011">
    <property type="entry name" value="PROTEIN_KINASE_DOM"/>
    <property type="match status" value="1"/>
</dbReference>
<feature type="domain" description="Protein kinase" evidence="3">
    <location>
        <begin position="985"/>
        <end position="1299"/>
    </location>
</feature>
<dbReference type="Gene3D" id="3.10.100.10">
    <property type="entry name" value="Mannose-Binding Protein A, subunit A"/>
    <property type="match status" value="4"/>
</dbReference>
<dbReference type="SUPFAM" id="SSF56112">
    <property type="entry name" value="Protein kinase-like (PK-like)"/>
    <property type="match status" value="1"/>
</dbReference>
<keyword evidence="2" id="KW-1133">Transmembrane helix</keyword>
<dbReference type="PROSITE" id="PS00109">
    <property type="entry name" value="PROTEIN_KINASE_TYR"/>
    <property type="match status" value="1"/>
</dbReference>
<evidence type="ECO:0000313" key="7">
    <source>
        <dbReference type="RefSeq" id="XP_065663103.1"/>
    </source>
</evidence>
<feature type="domain" description="C-type lectin" evidence="4">
    <location>
        <begin position="164"/>
        <end position="289"/>
    </location>
</feature>
<dbReference type="PANTHER" id="PTHR24416:SF583">
    <property type="entry name" value="RECEPTOR PROTEIN-TYROSINE KINASE"/>
    <property type="match status" value="1"/>
</dbReference>
<reference evidence="6 7" key="1">
    <citation type="submission" date="2025-05" db="UniProtKB">
        <authorList>
            <consortium name="RefSeq"/>
        </authorList>
    </citation>
    <scope>IDENTIFICATION</scope>
</reference>
<dbReference type="Proteomes" id="UP001652625">
    <property type="component" value="Chromosome 10"/>
</dbReference>
<dbReference type="Gene3D" id="1.10.510.10">
    <property type="entry name" value="Transferase(Phosphotransferase) domain 1"/>
    <property type="match status" value="1"/>
</dbReference>
<dbReference type="InterPro" id="IPR018378">
    <property type="entry name" value="C-type_lectin_CS"/>
</dbReference>
<dbReference type="PROSITE" id="PS50041">
    <property type="entry name" value="C_TYPE_LECTIN_2"/>
    <property type="match status" value="4"/>
</dbReference>
<gene>
    <name evidence="6 7" type="primary">LOC136085711</name>
</gene>
<dbReference type="InterPro" id="IPR016187">
    <property type="entry name" value="CTDL_fold"/>
</dbReference>
<evidence type="ECO:0000259" key="4">
    <source>
        <dbReference type="PROSITE" id="PS50041"/>
    </source>
</evidence>
<organism evidence="5 6">
    <name type="scientific">Hydra vulgaris</name>
    <name type="common">Hydra</name>
    <name type="synonym">Hydra attenuata</name>
    <dbReference type="NCBI Taxonomy" id="6087"/>
    <lineage>
        <taxon>Eukaryota</taxon>
        <taxon>Metazoa</taxon>
        <taxon>Cnidaria</taxon>
        <taxon>Hydrozoa</taxon>
        <taxon>Hydroidolina</taxon>
        <taxon>Anthoathecata</taxon>
        <taxon>Aplanulata</taxon>
        <taxon>Hydridae</taxon>
        <taxon>Hydra</taxon>
    </lineage>
</organism>
<dbReference type="InterPro" id="IPR016186">
    <property type="entry name" value="C-type_lectin-like/link_sf"/>
</dbReference>
<feature type="domain" description="C-type lectin" evidence="4">
    <location>
        <begin position="303"/>
        <end position="423"/>
    </location>
</feature>
<dbReference type="CDD" id="cd00037">
    <property type="entry name" value="CLECT"/>
    <property type="match status" value="4"/>
</dbReference>
<evidence type="ECO:0000313" key="5">
    <source>
        <dbReference type="Proteomes" id="UP001652625"/>
    </source>
</evidence>
<dbReference type="PRINTS" id="PR01504">
    <property type="entry name" value="PNCREATITSAP"/>
</dbReference>
<keyword evidence="2" id="KW-0472">Membrane</keyword>
<dbReference type="SMART" id="SM00219">
    <property type="entry name" value="TyrKc"/>
    <property type="match status" value="1"/>
</dbReference>
<dbReference type="InterPro" id="IPR001304">
    <property type="entry name" value="C-type_lectin-like"/>
</dbReference>